<sequence length="254" mass="29007">MFNYIVVKYRQYFGSYGYKKWVIYIFDVKASVLPETLLFEGIKKDELSLMMGCLEPRICDYKKDELIAMAGDAFESVGVLLKGKAAVVRENSAGDRLVIAILQPGDMFGEMVIFSKNPVWPSTVIASEDCAVFFLSGKKITGQCDKVCPWHKTLILNMLKIVSERALALNKKVEYLTIKSMRGKISAFLLDQYKKTGKTTFVLPMNRNDMADFLNVSRPSMSREMSRMKDEGIIDYHRSTIKIKDVKALRRYVE</sequence>
<organism evidence="6">
    <name type="scientific">Tepidanaerobacter syntrophicus</name>
    <dbReference type="NCBI Taxonomy" id="224999"/>
    <lineage>
        <taxon>Bacteria</taxon>
        <taxon>Bacillati</taxon>
        <taxon>Bacillota</taxon>
        <taxon>Clostridia</taxon>
        <taxon>Thermosediminibacterales</taxon>
        <taxon>Tepidanaerobacteraceae</taxon>
        <taxon>Tepidanaerobacter</taxon>
    </lineage>
</organism>
<dbReference type="PANTHER" id="PTHR24567">
    <property type="entry name" value="CRP FAMILY TRANSCRIPTIONAL REGULATORY PROTEIN"/>
    <property type="match status" value="1"/>
</dbReference>
<dbReference type="SMART" id="SM00100">
    <property type="entry name" value="cNMP"/>
    <property type="match status" value="1"/>
</dbReference>
<dbReference type="OrthoDB" id="9810963at2"/>
<dbReference type="CDD" id="cd00038">
    <property type="entry name" value="CAP_ED"/>
    <property type="match status" value="1"/>
</dbReference>
<dbReference type="PROSITE" id="PS50042">
    <property type="entry name" value="CNMP_BINDING_3"/>
    <property type="match status" value="1"/>
</dbReference>
<dbReference type="InterPro" id="IPR000595">
    <property type="entry name" value="cNMP-bd_dom"/>
</dbReference>
<evidence type="ECO:0000259" key="5">
    <source>
        <dbReference type="PROSITE" id="PS51063"/>
    </source>
</evidence>
<dbReference type="SUPFAM" id="SSF46785">
    <property type="entry name" value="Winged helix' DNA-binding domain"/>
    <property type="match status" value="1"/>
</dbReference>
<evidence type="ECO:0000259" key="4">
    <source>
        <dbReference type="PROSITE" id="PS50042"/>
    </source>
</evidence>
<dbReference type="InterPro" id="IPR014710">
    <property type="entry name" value="RmlC-like_jellyroll"/>
</dbReference>
<evidence type="ECO:0000256" key="1">
    <source>
        <dbReference type="ARBA" id="ARBA00023015"/>
    </source>
</evidence>
<proteinExistence type="predicted"/>
<evidence type="ECO:0000256" key="2">
    <source>
        <dbReference type="ARBA" id="ARBA00023125"/>
    </source>
</evidence>
<dbReference type="Gene3D" id="2.60.120.10">
    <property type="entry name" value="Jelly Rolls"/>
    <property type="match status" value="1"/>
</dbReference>
<feature type="domain" description="Cyclic nucleotide-binding" evidence="4">
    <location>
        <begin position="38"/>
        <end position="136"/>
    </location>
</feature>
<feature type="domain" description="HTH crp-type" evidence="5">
    <location>
        <begin position="179"/>
        <end position="247"/>
    </location>
</feature>
<gene>
    <name evidence="6" type="ORF">TSYNT_6307</name>
</gene>
<dbReference type="SMART" id="SM00419">
    <property type="entry name" value="HTH_CRP"/>
    <property type="match status" value="1"/>
</dbReference>
<accession>A0A0U9HE39</accession>
<keyword evidence="2" id="KW-0238">DNA-binding</keyword>
<dbReference type="PROSITE" id="PS51063">
    <property type="entry name" value="HTH_CRP_2"/>
    <property type="match status" value="1"/>
</dbReference>
<dbReference type="InterPro" id="IPR018490">
    <property type="entry name" value="cNMP-bd_dom_sf"/>
</dbReference>
<dbReference type="Pfam" id="PF00027">
    <property type="entry name" value="cNMP_binding"/>
    <property type="match status" value="1"/>
</dbReference>
<dbReference type="InterPro" id="IPR012318">
    <property type="entry name" value="HTH_CRP"/>
</dbReference>
<dbReference type="EMBL" id="DF977000">
    <property type="protein sequence ID" value="GAQ24922.1"/>
    <property type="molecule type" value="Genomic_DNA"/>
</dbReference>
<dbReference type="GO" id="GO:0003700">
    <property type="term" value="F:DNA-binding transcription factor activity"/>
    <property type="evidence" value="ECO:0007669"/>
    <property type="project" value="TreeGrafter"/>
</dbReference>
<dbReference type="InterPro" id="IPR036390">
    <property type="entry name" value="WH_DNA-bd_sf"/>
</dbReference>
<evidence type="ECO:0000313" key="7">
    <source>
        <dbReference type="Proteomes" id="UP000062160"/>
    </source>
</evidence>
<reference evidence="6" key="1">
    <citation type="journal article" date="2016" name="Genome Announc.">
        <title>Draft Genome Sequence of the Syntrophic Lactate-Degrading Bacterium Tepidanaerobacter syntrophicus JLT.</title>
        <authorList>
            <person name="Matsuura N."/>
            <person name="Ohashi A."/>
            <person name="Tourlousse D.M."/>
            <person name="Sekiguchi Y."/>
        </authorList>
    </citation>
    <scope>NUCLEOTIDE SEQUENCE [LARGE SCALE GENOMIC DNA]</scope>
    <source>
        <strain evidence="6">JL</strain>
    </source>
</reference>
<dbReference type="GO" id="GO:0005829">
    <property type="term" value="C:cytosol"/>
    <property type="evidence" value="ECO:0007669"/>
    <property type="project" value="TreeGrafter"/>
</dbReference>
<keyword evidence="7" id="KW-1185">Reference proteome</keyword>
<dbReference type="AlphaFoldDB" id="A0A0U9HE39"/>
<name>A0A0U9HE39_9FIRM</name>
<dbReference type="SUPFAM" id="SSF51206">
    <property type="entry name" value="cAMP-binding domain-like"/>
    <property type="match status" value="1"/>
</dbReference>
<dbReference type="Proteomes" id="UP000062160">
    <property type="component" value="Unassembled WGS sequence"/>
</dbReference>
<dbReference type="PANTHER" id="PTHR24567:SF58">
    <property type="entry name" value="CYCLIC AMP-BINDING REGULATORY PROTEIN"/>
    <property type="match status" value="1"/>
</dbReference>
<evidence type="ECO:0000313" key="6">
    <source>
        <dbReference type="EMBL" id="GAQ24922.1"/>
    </source>
</evidence>
<dbReference type="Pfam" id="PF13545">
    <property type="entry name" value="HTH_Crp_2"/>
    <property type="match status" value="1"/>
</dbReference>
<dbReference type="InterPro" id="IPR050397">
    <property type="entry name" value="Env_Response_Regulators"/>
</dbReference>
<evidence type="ECO:0000256" key="3">
    <source>
        <dbReference type="ARBA" id="ARBA00023163"/>
    </source>
</evidence>
<keyword evidence="1" id="KW-0805">Transcription regulation</keyword>
<dbReference type="GO" id="GO:0003677">
    <property type="term" value="F:DNA binding"/>
    <property type="evidence" value="ECO:0007669"/>
    <property type="project" value="UniProtKB-KW"/>
</dbReference>
<keyword evidence="3" id="KW-0804">Transcription</keyword>
<protein>
    <submittedName>
        <fullName evidence="6">cAMP-binding domain</fullName>
    </submittedName>
</protein>
<dbReference type="STRING" id="224999.GCA_001485475_00931"/>